<gene>
    <name evidence="1" type="ORF">NCGR_LOCUS38980</name>
</gene>
<organism evidence="1 2">
    <name type="scientific">Miscanthus lutarioriparius</name>
    <dbReference type="NCBI Taxonomy" id="422564"/>
    <lineage>
        <taxon>Eukaryota</taxon>
        <taxon>Viridiplantae</taxon>
        <taxon>Streptophyta</taxon>
        <taxon>Embryophyta</taxon>
        <taxon>Tracheophyta</taxon>
        <taxon>Spermatophyta</taxon>
        <taxon>Magnoliopsida</taxon>
        <taxon>Liliopsida</taxon>
        <taxon>Poales</taxon>
        <taxon>Poaceae</taxon>
        <taxon>PACMAD clade</taxon>
        <taxon>Panicoideae</taxon>
        <taxon>Andropogonodae</taxon>
        <taxon>Andropogoneae</taxon>
        <taxon>Saccharinae</taxon>
        <taxon>Miscanthus</taxon>
    </lineage>
</organism>
<dbReference type="EMBL" id="CAJGYO010000010">
    <property type="protein sequence ID" value="CAD6255435.1"/>
    <property type="molecule type" value="Genomic_DNA"/>
</dbReference>
<keyword evidence="2" id="KW-1185">Reference proteome</keyword>
<proteinExistence type="predicted"/>
<protein>
    <submittedName>
        <fullName evidence="1">Uncharacterized protein</fullName>
    </submittedName>
</protein>
<dbReference type="Proteomes" id="UP000604825">
    <property type="component" value="Unassembled WGS sequence"/>
</dbReference>
<evidence type="ECO:0000313" key="1">
    <source>
        <dbReference type="EMBL" id="CAD6255435.1"/>
    </source>
</evidence>
<sequence length="103" mass="10860">MSTTTCYSAPAIPGAGDEVVTAVASEAEEAAASDGQSRKNLSLYANLSAAEIIDSLPMETRFPVPHRQYGGFWKAEFLLKGMVLESSDATTELSGDCKAKSDP</sequence>
<accession>A0A811QAZ1</accession>
<name>A0A811QAZ1_9POAL</name>
<reference evidence="1" key="1">
    <citation type="submission" date="2020-10" db="EMBL/GenBank/DDBJ databases">
        <authorList>
            <person name="Han B."/>
            <person name="Lu T."/>
            <person name="Zhao Q."/>
            <person name="Huang X."/>
            <person name="Zhao Y."/>
        </authorList>
    </citation>
    <scope>NUCLEOTIDE SEQUENCE</scope>
</reference>
<dbReference type="AlphaFoldDB" id="A0A811QAZ1"/>
<evidence type="ECO:0000313" key="2">
    <source>
        <dbReference type="Proteomes" id="UP000604825"/>
    </source>
</evidence>
<comment type="caution">
    <text evidence="1">The sequence shown here is derived from an EMBL/GenBank/DDBJ whole genome shotgun (WGS) entry which is preliminary data.</text>
</comment>